<dbReference type="Proteomes" id="UP000255236">
    <property type="component" value="Unassembled WGS sequence"/>
</dbReference>
<reference evidence="1" key="1">
    <citation type="submission" date="2018-06" db="EMBL/GenBank/DDBJ databases">
        <authorList>
            <consortium name="Pathogen Informatics"/>
            <person name="Doyle S."/>
        </authorList>
    </citation>
    <scope>NUCLEOTIDE SEQUENCE [LARGE SCALE GENOMIC DNA]</scope>
    <source>
        <strain evidence="1">NCTC11063</strain>
    </source>
</reference>
<comment type="caution">
    <text evidence="1">The sequence shown here is derived from an EMBL/GenBank/DDBJ whole genome shotgun (WGS) entry which is preliminary data.</text>
</comment>
<dbReference type="EMBL" id="UHFT01000001">
    <property type="protein sequence ID" value="SUN80872.1"/>
    <property type="molecule type" value="Genomic_DNA"/>
</dbReference>
<dbReference type="AlphaFoldDB" id="A0A380L4E9"/>
<keyword evidence="2" id="KW-1185">Reference proteome</keyword>
<protein>
    <submittedName>
        <fullName evidence="1">Uridine phosphorylase</fullName>
    </submittedName>
</protein>
<sequence length="76" mass="8637">MNVGSKESVYSVLLEEFEDVAGVIEPTDRQVIAKGEICKTIILSFNGEILKRLIESEEVYPRGCLKNLNGQFLWYI</sequence>
<evidence type="ECO:0000313" key="1">
    <source>
        <dbReference type="EMBL" id="SUN80872.1"/>
    </source>
</evidence>
<accession>A0A380L4E9</accession>
<proteinExistence type="predicted"/>
<name>A0A380L4E9_9STRE</name>
<organism evidence="1 2">
    <name type="scientific">Streptococcus milleri</name>
    <dbReference type="NCBI Taxonomy" id="33040"/>
    <lineage>
        <taxon>Bacteria</taxon>
        <taxon>Bacillati</taxon>
        <taxon>Bacillota</taxon>
        <taxon>Bacilli</taxon>
        <taxon>Lactobacillales</taxon>
        <taxon>Streptococcaceae</taxon>
        <taxon>Streptococcus</taxon>
    </lineage>
</organism>
<evidence type="ECO:0000313" key="2">
    <source>
        <dbReference type="Proteomes" id="UP000255236"/>
    </source>
</evidence>
<gene>
    <name evidence="1" type="ORF">NCTC11063_01596</name>
</gene>